<feature type="domain" description="MucBP" evidence="4">
    <location>
        <begin position="873"/>
        <end position="940"/>
    </location>
</feature>
<keyword evidence="3" id="KW-1133">Transmembrane helix</keyword>
<sequence length="1167" mass="126392">MTVLAAEGNDSVQSDTTQETSNDSVETVTESSTSESVTSDSKESSSESEASTTSTASTVGTEESSIPDTSSAKSKEKSARSLLPSNAQQFANSLPDNQSNTEDVSSWLPDPTLQSIVAKALGIEVSEITKEKISKMQTIYIYSTDSALADLSGLEYATSLSSFYMNGTNQISDFSVLTKIDSLVYAYLMGANVTDDNVPDFGDNLTRLNLSSANVTDAVYPKILEMKNLESLTFESNMNITTIAPLASLPNLKELRIQFCAVSDFTVINNFPVLENLAAYGQNTGRSDGVTTISAKELNYDAATQSFFVPFSIMPNRLTNFDGYVPPFSTSNSQSQTYFDLNGVQLPSSQLSITDQGVTVSDITPEEFEGIHTMKYNSRLNNPAGTYAQPDGFSFYAISSGTYLHQFAINHQEAAADVTVEYVDTDGNEIHAPQVITGNVGDDYDATTDVYKLTINGYTLDTKQLPNNGIGVMSDQAQTVTYVYTKDPVKAADVTVEYVDTDGNEIHAPQVITGNVGDDYDATTDVYKLTINGYTLDTKQLPNNGIGVMSDQAQTVTYVYAKDPVKAADVTVKYVDTDGNEIHAPQVITGNVGDDYDATTDVYKLTINGYTLDTKQLPTNSTGTMSDQAQTVTYVYAKDPVKAADVTVKYLDTDGTEIHAPQVITGNVGDDYDATTDVYKLTINGYTLDTKQLPNNGIGVMSDQAQTVTYVYAKDPVKAADVTVKYVDTDGNEIHAPQVITGNVGDDYDATTDVYKLTINGYTLDTKQLPTNSTGTMSDQAQTVTYVYAKDPVKAADVTVKYLDTDGTEIHAPQVITGNVGDDYDATTDVYKLTISGYTLDTKQLPTNSTGTMSDQAQTVTYVYAKDPVKAADVTVKYLDTDGNEIHAPQVISGNVGDDYDATTDGYKLTINGYTLDTKQLPTNSTGVMSDQAQTVTYVYAKDPVKAADVTVKYVDTDGNEIHAPQVITGNVGDDYDATTDGYKLTINGYTLDTKQLPKNGTGVMSDQAQTVTYVYTKNSDKGKDSERAAAVTVVYVDKDGKEIHAAKTIQGNIGDHYDATTKEYQLSINGYHLDESQLPENRIGKLGKEPQTITYVYTKDASPAKASTSEQKNKTSTSKKENTNYQKDSESKAKLPQTNDVSKSYLNLIGIGLVSFIGFYLIKRRK</sequence>
<dbReference type="Gene3D" id="3.80.10.10">
    <property type="entry name" value="Ribonuclease Inhibitor"/>
    <property type="match status" value="1"/>
</dbReference>
<dbReference type="Pfam" id="PF22122">
    <property type="entry name" value="InlK_D2"/>
    <property type="match status" value="1"/>
</dbReference>
<dbReference type="InterPro" id="IPR001611">
    <property type="entry name" value="Leu-rich_rpt"/>
</dbReference>
<dbReference type="PROSITE" id="PS51450">
    <property type="entry name" value="LRR"/>
    <property type="match status" value="1"/>
</dbReference>
<evidence type="ECO:0000259" key="4">
    <source>
        <dbReference type="Pfam" id="PF06458"/>
    </source>
</evidence>
<feature type="compositionally biased region" description="Low complexity" evidence="2">
    <location>
        <begin position="47"/>
        <end position="64"/>
    </location>
</feature>
<dbReference type="AlphaFoldDB" id="A0AAE7MTF1"/>
<dbReference type="EMBL" id="CP050485">
    <property type="protein sequence ID" value="QOG29215.1"/>
    <property type="molecule type" value="Genomic_DNA"/>
</dbReference>
<keyword evidence="1" id="KW-0677">Repeat</keyword>
<dbReference type="InterPro" id="IPR054360">
    <property type="entry name" value="InlK_D2"/>
</dbReference>
<feature type="domain" description="MucBP" evidence="4">
    <location>
        <begin position="569"/>
        <end position="636"/>
    </location>
</feature>
<gene>
    <name evidence="6" type="ORF">EGM181_15205</name>
</gene>
<evidence type="ECO:0000256" key="2">
    <source>
        <dbReference type="SAM" id="MobiDB-lite"/>
    </source>
</evidence>
<name>A0AAE7MTF1_ENTGA</name>
<feature type="domain" description="MucBP" evidence="4">
    <location>
        <begin position="797"/>
        <end position="864"/>
    </location>
</feature>
<feature type="compositionally biased region" description="Basic and acidic residues" evidence="2">
    <location>
        <begin position="1119"/>
        <end position="1134"/>
    </location>
</feature>
<protein>
    <submittedName>
        <fullName evidence="6">LPXTG cell wall anchor domain-containing protein</fullName>
    </submittedName>
</protein>
<dbReference type="InterPro" id="IPR009459">
    <property type="entry name" value="MucBP_dom"/>
</dbReference>
<evidence type="ECO:0000259" key="5">
    <source>
        <dbReference type="Pfam" id="PF22122"/>
    </source>
</evidence>
<feature type="domain" description="MucBP" evidence="4">
    <location>
        <begin position="493"/>
        <end position="560"/>
    </location>
</feature>
<feature type="domain" description="MucBP" evidence="4">
    <location>
        <begin position="1032"/>
        <end position="1099"/>
    </location>
</feature>
<dbReference type="Pfam" id="PF06458">
    <property type="entry name" value="MucBP"/>
    <property type="match status" value="9"/>
</dbReference>
<keyword evidence="3" id="KW-0472">Membrane</keyword>
<evidence type="ECO:0000256" key="3">
    <source>
        <dbReference type="SAM" id="Phobius"/>
    </source>
</evidence>
<feature type="compositionally biased region" description="Low complexity" evidence="2">
    <location>
        <begin position="1108"/>
        <end position="1117"/>
    </location>
</feature>
<evidence type="ECO:0000313" key="6">
    <source>
        <dbReference type="EMBL" id="QOG29215.1"/>
    </source>
</evidence>
<keyword evidence="3" id="KW-0812">Transmembrane</keyword>
<organism evidence="6 7">
    <name type="scientific">Enterococcus gallinarum</name>
    <dbReference type="NCBI Taxonomy" id="1353"/>
    <lineage>
        <taxon>Bacteria</taxon>
        <taxon>Bacillati</taxon>
        <taxon>Bacillota</taxon>
        <taxon>Bacilli</taxon>
        <taxon>Lactobacillales</taxon>
        <taxon>Enterococcaceae</taxon>
        <taxon>Enterococcus</taxon>
    </lineage>
</organism>
<feature type="domain" description="MucBP" evidence="4">
    <location>
        <begin position="645"/>
        <end position="712"/>
    </location>
</feature>
<dbReference type="Gene3D" id="2.60.40.3890">
    <property type="match status" value="1"/>
</dbReference>
<feature type="domain" description="MucBP" evidence="4">
    <location>
        <begin position="417"/>
        <end position="485"/>
    </location>
</feature>
<feature type="compositionally biased region" description="Low complexity" evidence="2">
    <location>
        <begin position="19"/>
        <end position="39"/>
    </location>
</feature>
<accession>A0AAE7MTF1</accession>
<dbReference type="Proteomes" id="UP000516696">
    <property type="component" value="Chromosome"/>
</dbReference>
<feature type="region of interest" description="Disordered" evidence="2">
    <location>
        <begin position="1"/>
        <end position="81"/>
    </location>
</feature>
<feature type="transmembrane region" description="Helical" evidence="3">
    <location>
        <begin position="1145"/>
        <end position="1163"/>
    </location>
</feature>
<feature type="region of interest" description="Disordered" evidence="2">
    <location>
        <begin position="1099"/>
        <end position="1137"/>
    </location>
</feature>
<feature type="domain" description="Internalin K" evidence="5">
    <location>
        <begin position="298"/>
        <end position="409"/>
    </location>
</feature>
<dbReference type="SUPFAM" id="SSF52058">
    <property type="entry name" value="L domain-like"/>
    <property type="match status" value="1"/>
</dbReference>
<feature type="domain" description="MucBP" evidence="4">
    <location>
        <begin position="721"/>
        <end position="788"/>
    </location>
</feature>
<evidence type="ECO:0000313" key="7">
    <source>
        <dbReference type="Proteomes" id="UP000516696"/>
    </source>
</evidence>
<reference evidence="6 7" key="1">
    <citation type="submission" date="2020-03" db="EMBL/GenBank/DDBJ databases">
        <title>Characterization of ganglioside-mimicking enterococci.</title>
        <authorList>
            <person name="Patry R.T."/>
            <person name="Nothaft H."/>
            <person name="Bridger R."/>
            <person name="Shajahan A."/>
            <person name="Huynh S."/>
            <person name="Sanchez S."/>
            <person name="Azadi P."/>
            <person name="Cooper K."/>
            <person name="Miller W.G."/>
            <person name="Parker C.T."/>
            <person name="Wells L."/>
            <person name="Szymanski C.M."/>
        </authorList>
    </citation>
    <scope>NUCLEOTIDE SEQUENCE [LARGE SCALE GENOMIC DNA]</scope>
    <source>
        <strain evidence="6 7">EGM181</strain>
    </source>
</reference>
<dbReference type="NCBIfam" id="TIGR01167">
    <property type="entry name" value="LPXTG_anchor"/>
    <property type="match status" value="1"/>
</dbReference>
<proteinExistence type="predicted"/>
<evidence type="ECO:0000256" key="1">
    <source>
        <dbReference type="ARBA" id="ARBA00022737"/>
    </source>
</evidence>
<dbReference type="Gene3D" id="3.10.20.320">
    <property type="entry name" value="Putative peptidoglycan bound protein (lpxtg motif)"/>
    <property type="match status" value="9"/>
</dbReference>
<dbReference type="InterPro" id="IPR032675">
    <property type="entry name" value="LRR_dom_sf"/>
</dbReference>
<feature type="domain" description="MucBP" evidence="4">
    <location>
        <begin position="949"/>
        <end position="1017"/>
    </location>
</feature>